<feature type="compositionally biased region" description="Polar residues" evidence="1">
    <location>
        <begin position="340"/>
        <end position="365"/>
    </location>
</feature>
<feature type="compositionally biased region" description="Polar residues" evidence="1">
    <location>
        <begin position="185"/>
        <end position="201"/>
    </location>
</feature>
<comment type="caution">
    <text evidence="3">The sequence shown here is derived from an EMBL/GenBank/DDBJ whole genome shotgun (WGS) entry which is preliminary data.</text>
</comment>
<feature type="compositionally biased region" description="Polar residues" evidence="1">
    <location>
        <begin position="562"/>
        <end position="571"/>
    </location>
</feature>
<accession>A0AAV4G6N9</accession>
<dbReference type="Pfam" id="PF00595">
    <property type="entry name" value="PDZ"/>
    <property type="match status" value="1"/>
</dbReference>
<dbReference type="SUPFAM" id="SSF50156">
    <property type="entry name" value="PDZ domain-like"/>
    <property type="match status" value="1"/>
</dbReference>
<dbReference type="Proteomes" id="UP000762676">
    <property type="component" value="Unassembled WGS sequence"/>
</dbReference>
<feature type="region of interest" description="Disordered" evidence="1">
    <location>
        <begin position="136"/>
        <end position="971"/>
    </location>
</feature>
<feature type="compositionally biased region" description="Low complexity" evidence="1">
    <location>
        <begin position="366"/>
        <end position="379"/>
    </location>
</feature>
<feature type="compositionally biased region" description="Low complexity" evidence="1">
    <location>
        <begin position="242"/>
        <end position="254"/>
    </location>
</feature>
<dbReference type="InterPro" id="IPR001478">
    <property type="entry name" value="PDZ"/>
</dbReference>
<feature type="compositionally biased region" description="Polar residues" evidence="1">
    <location>
        <begin position="269"/>
        <end position="321"/>
    </location>
</feature>
<protein>
    <recommendedName>
        <fullName evidence="2">PDZ domain-containing protein</fullName>
    </recommendedName>
</protein>
<feature type="compositionally biased region" description="Polar residues" evidence="1">
    <location>
        <begin position="57"/>
        <end position="86"/>
    </location>
</feature>
<feature type="domain" description="PDZ" evidence="2">
    <location>
        <begin position="1"/>
        <end position="53"/>
    </location>
</feature>
<dbReference type="AlphaFoldDB" id="A0AAV4G6N9"/>
<feature type="compositionally biased region" description="Polar residues" evidence="1">
    <location>
        <begin position="539"/>
        <end position="554"/>
    </location>
</feature>
<dbReference type="PRINTS" id="PR01217">
    <property type="entry name" value="PRICHEXTENSN"/>
</dbReference>
<dbReference type="EMBL" id="BMAT01011862">
    <property type="protein sequence ID" value="GFR80665.1"/>
    <property type="molecule type" value="Genomic_DNA"/>
</dbReference>
<organism evidence="3 4">
    <name type="scientific">Elysia marginata</name>
    <dbReference type="NCBI Taxonomy" id="1093978"/>
    <lineage>
        <taxon>Eukaryota</taxon>
        <taxon>Metazoa</taxon>
        <taxon>Spiralia</taxon>
        <taxon>Lophotrochozoa</taxon>
        <taxon>Mollusca</taxon>
        <taxon>Gastropoda</taxon>
        <taxon>Heterobranchia</taxon>
        <taxon>Euthyneura</taxon>
        <taxon>Panpulmonata</taxon>
        <taxon>Sacoglossa</taxon>
        <taxon>Placobranchoidea</taxon>
        <taxon>Plakobranchidae</taxon>
        <taxon>Elysia</taxon>
    </lineage>
</organism>
<feature type="compositionally biased region" description="Polar residues" evidence="1">
    <location>
        <begin position="473"/>
        <end position="485"/>
    </location>
</feature>
<evidence type="ECO:0000259" key="2">
    <source>
        <dbReference type="PROSITE" id="PS50106"/>
    </source>
</evidence>
<evidence type="ECO:0000313" key="4">
    <source>
        <dbReference type="Proteomes" id="UP000762676"/>
    </source>
</evidence>
<feature type="compositionally biased region" description="Low complexity" evidence="1">
    <location>
        <begin position="446"/>
        <end position="471"/>
    </location>
</feature>
<feature type="compositionally biased region" description="Polar residues" evidence="1">
    <location>
        <begin position="136"/>
        <end position="158"/>
    </location>
</feature>
<proteinExistence type="predicted"/>
<feature type="compositionally biased region" description="Polar residues" evidence="1">
    <location>
        <begin position="504"/>
        <end position="523"/>
    </location>
</feature>
<feature type="compositionally biased region" description="Basic and acidic residues" evidence="1">
    <location>
        <begin position="742"/>
        <end position="752"/>
    </location>
</feature>
<feature type="compositionally biased region" description="Pro residues" evidence="1">
    <location>
        <begin position="610"/>
        <end position="643"/>
    </location>
</feature>
<feature type="compositionally biased region" description="Low complexity" evidence="1">
    <location>
        <begin position="324"/>
        <end position="339"/>
    </location>
</feature>
<feature type="compositionally biased region" description="Polar residues" evidence="1">
    <location>
        <begin position="942"/>
        <end position="956"/>
    </location>
</feature>
<feature type="compositionally biased region" description="Acidic residues" evidence="1">
    <location>
        <begin position="809"/>
        <end position="818"/>
    </location>
</feature>
<keyword evidence="4" id="KW-1185">Reference proteome</keyword>
<feature type="compositionally biased region" description="Polar residues" evidence="1">
    <location>
        <begin position="785"/>
        <end position="794"/>
    </location>
</feature>
<reference evidence="3 4" key="1">
    <citation type="journal article" date="2021" name="Elife">
        <title>Chloroplast acquisition without the gene transfer in kleptoplastic sea slugs, Plakobranchus ocellatus.</title>
        <authorList>
            <person name="Maeda T."/>
            <person name="Takahashi S."/>
            <person name="Yoshida T."/>
            <person name="Shimamura S."/>
            <person name="Takaki Y."/>
            <person name="Nagai Y."/>
            <person name="Toyoda A."/>
            <person name="Suzuki Y."/>
            <person name="Arimoto A."/>
            <person name="Ishii H."/>
            <person name="Satoh N."/>
            <person name="Nishiyama T."/>
            <person name="Hasebe M."/>
            <person name="Maruyama T."/>
            <person name="Minagawa J."/>
            <person name="Obokata J."/>
            <person name="Shigenobu S."/>
        </authorList>
    </citation>
    <scope>NUCLEOTIDE SEQUENCE [LARGE SCALE GENOMIC DNA]</scope>
</reference>
<name>A0AAV4G6N9_9GAST</name>
<gene>
    <name evidence="3" type="ORF">ElyMa_005904200</name>
</gene>
<dbReference type="PROSITE" id="PS50106">
    <property type="entry name" value="PDZ"/>
    <property type="match status" value="1"/>
</dbReference>
<feature type="compositionally biased region" description="Polar residues" evidence="1">
    <location>
        <begin position="585"/>
        <end position="609"/>
    </location>
</feature>
<dbReference type="InterPro" id="IPR036034">
    <property type="entry name" value="PDZ_sf"/>
</dbReference>
<evidence type="ECO:0000256" key="1">
    <source>
        <dbReference type="SAM" id="MobiDB-lite"/>
    </source>
</evidence>
<feature type="compositionally biased region" description="Polar residues" evidence="1">
    <location>
        <begin position="402"/>
        <end position="444"/>
    </location>
</feature>
<sequence length="971" mass="105471">MVTPGSVAAVALSCGDVILKVGNVMATNLEHNDAMELVKQAGNILQLTVKKTDGPGSVSSGGAMSPVSNYSNQSIPQYNSYDTSNQYNTTPKGFGTGIAYNNANSYNSSNNNYNNNSIPSYATTPRKYATQIQIQTQAPRQPGGSLNNSFDQQDSSDAYSFPDYTIPYKQQEPIHDAPGGPVNLQGPNSSQPQKVNSSYNYRSLPRSADPSANSYNGMYQPDQYNAEPDPNLYSPRFNTGMPYQPQVQQQPQQQYRDEPKHQMYGGVNSPRSYESPQNNAPSQVPSYRPNQFSPSQSYDVRSAGPSSSYGVQHQQQPQNVAPFSPNSTYNNTPNSSYNSQANVHGSGVNTYSTLPASKPSFTLNRSDSSPSSYHNSVSSPQHHSTPKPYTPVSYNAKPTPFSPTLVQNSYNASPTPFSPTPVQNSYNASPTPFSPTPIQNSYNARPTPFSPTQPSQSTYQPSPKPYQSPLSPVSPSSGYPTSAANAPSYVGHAQPQPRRVSFDQDVQSSSTLMTPSYSFSTRPFKSPPPPGAPDMSAPVYSQQHPQVASLSRQNSRPDDYQYSPSYMSPRSDSAAFIGGQDRFGNLNQNHPSGVSSSFENMKLGSSQYEPPSPPPPPPPPPPASVPPPPPPPPPPSAPPPPPLGNWNTSPYRRDNQQANAAYDESSGQRVPDQLLNTMMKSAKGGGPKPFSYGIDLTELKKKVAPPTAPKPRQGPAGERAASVPRHYGGYKKPVGQIQSDYYVKRDYDDSPRGGRPPPRPAGQVQSDFYMSRNEGPRAEIDESPINISMGNNPKKQSKSFKVLQWMTETENDDQEEETPSQPAQVQQKSRRNKDPERRHNADDDEMRFSGLHSKADIPSKAFGRLQKMPVTSDPVPANNDQSSLNPAEGGSQAKKKDDDSDDGLPETLDGDDMVDKRYTGGNIPSRVFKHLQKVVGDDTPETPDNNTPDISSSSAPTIKVMQSVDGSATDF</sequence>
<dbReference type="Gene3D" id="2.30.42.10">
    <property type="match status" value="1"/>
</dbReference>
<feature type="compositionally biased region" description="Basic and acidic residues" evidence="1">
    <location>
        <begin position="832"/>
        <end position="841"/>
    </location>
</feature>
<evidence type="ECO:0000313" key="3">
    <source>
        <dbReference type="EMBL" id="GFR80665.1"/>
    </source>
</evidence>
<feature type="compositionally biased region" description="Acidic residues" evidence="1">
    <location>
        <begin position="899"/>
        <end position="912"/>
    </location>
</feature>
<feature type="region of interest" description="Disordered" evidence="1">
    <location>
        <begin position="53"/>
        <end position="86"/>
    </location>
</feature>